<dbReference type="OrthoDB" id="2596754at2759"/>
<keyword evidence="3" id="KW-1185">Reference proteome</keyword>
<feature type="compositionally biased region" description="Polar residues" evidence="1">
    <location>
        <begin position="149"/>
        <end position="158"/>
    </location>
</feature>
<accession>A0A401GLP8</accession>
<reference evidence="2 3" key="1">
    <citation type="journal article" date="2018" name="Sci. Rep.">
        <title>Genome sequence of the cauliflower mushroom Sparassis crispa (Hanabiratake) and its association with beneficial usage.</title>
        <authorList>
            <person name="Kiyama R."/>
            <person name="Furutani Y."/>
            <person name="Kawaguchi K."/>
            <person name="Nakanishi T."/>
        </authorList>
    </citation>
    <scope>NUCLEOTIDE SEQUENCE [LARGE SCALE GENOMIC DNA]</scope>
</reference>
<organism evidence="2 3">
    <name type="scientific">Sparassis crispa</name>
    <dbReference type="NCBI Taxonomy" id="139825"/>
    <lineage>
        <taxon>Eukaryota</taxon>
        <taxon>Fungi</taxon>
        <taxon>Dikarya</taxon>
        <taxon>Basidiomycota</taxon>
        <taxon>Agaricomycotina</taxon>
        <taxon>Agaricomycetes</taxon>
        <taxon>Polyporales</taxon>
        <taxon>Sparassidaceae</taxon>
        <taxon>Sparassis</taxon>
    </lineage>
</organism>
<evidence type="ECO:0000256" key="1">
    <source>
        <dbReference type="SAM" id="MobiDB-lite"/>
    </source>
</evidence>
<dbReference type="Proteomes" id="UP000287166">
    <property type="component" value="Unassembled WGS sequence"/>
</dbReference>
<evidence type="ECO:0008006" key="4">
    <source>
        <dbReference type="Google" id="ProtNLM"/>
    </source>
</evidence>
<dbReference type="GeneID" id="38780009"/>
<feature type="region of interest" description="Disordered" evidence="1">
    <location>
        <begin position="133"/>
        <end position="158"/>
    </location>
</feature>
<gene>
    <name evidence="2" type="ORF">SCP_0501380</name>
</gene>
<evidence type="ECO:0000313" key="2">
    <source>
        <dbReference type="EMBL" id="GBE83092.1"/>
    </source>
</evidence>
<comment type="caution">
    <text evidence="2">The sequence shown here is derived from an EMBL/GenBank/DDBJ whole genome shotgun (WGS) entry which is preliminary data.</text>
</comment>
<proteinExistence type="predicted"/>
<feature type="compositionally biased region" description="Pro residues" evidence="1">
    <location>
        <begin position="301"/>
        <end position="314"/>
    </location>
</feature>
<evidence type="ECO:0000313" key="3">
    <source>
        <dbReference type="Proteomes" id="UP000287166"/>
    </source>
</evidence>
<sequence>MGSKNLSENSTTEGTLVSTLNSLLVKILIPITLETPQDLTPSLLLAILESINGLRLPIPAAVRASRDFPAKVEAMKVFLGVLENDILRMDVGLSDVDPRKLAAGDWDEVVYVGELLCWLGKLTGLLPHAPEDLQANPTPFRRHSPRAPSPSTHSTVTNSIHSNLSMTRSAPAESDTTVMSVTSDAPVSMSLPELDLFGFSTVHTLPDPRPPSPPSRPRPRCIHEVEDRSFLRDLGLPGDASFTSDLDDSQTSYCNCSLDTHAPAPPRTVRHTGYIAPVDDASEIQSFEASRRKQRSHSPRGPTPPRPALTPTPRHPSVGRGAGFVLTRHTSPAQHTLALLTERARLLAELAAMRASAGASASTSTR</sequence>
<protein>
    <recommendedName>
        <fullName evidence="4">DUF5745 domain-containing protein</fullName>
    </recommendedName>
</protein>
<feature type="region of interest" description="Disordered" evidence="1">
    <location>
        <begin position="287"/>
        <end position="322"/>
    </location>
</feature>
<dbReference type="EMBL" id="BFAD01000005">
    <property type="protein sequence ID" value="GBE83092.1"/>
    <property type="molecule type" value="Genomic_DNA"/>
</dbReference>
<dbReference type="RefSeq" id="XP_027614005.1">
    <property type="nucleotide sequence ID" value="XM_027758204.1"/>
</dbReference>
<name>A0A401GLP8_9APHY</name>
<dbReference type="AlphaFoldDB" id="A0A401GLP8"/>
<dbReference type="InParanoid" id="A0A401GLP8"/>